<dbReference type="Gene3D" id="2.120.10.30">
    <property type="entry name" value="TolB, C-terminal domain"/>
    <property type="match status" value="1"/>
</dbReference>
<evidence type="ECO:0000313" key="4">
    <source>
        <dbReference type="Proteomes" id="UP001156682"/>
    </source>
</evidence>
<dbReference type="InterPro" id="IPR019734">
    <property type="entry name" value="TPR_rpt"/>
</dbReference>
<name>A0ABQ6A506_9GAMM</name>
<dbReference type="InterPro" id="IPR011042">
    <property type="entry name" value="6-blade_b-propeller_TolB-like"/>
</dbReference>
<feature type="repeat" description="TPR" evidence="1">
    <location>
        <begin position="920"/>
        <end position="953"/>
    </location>
</feature>
<dbReference type="SUPFAM" id="SSF69304">
    <property type="entry name" value="Tricorn protease N-terminal domain"/>
    <property type="match status" value="1"/>
</dbReference>
<gene>
    <name evidence="3" type="ORF">GCM10007878_26190</name>
</gene>
<keyword evidence="2" id="KW-0732">Signal</keyword>
<feature type="chain" id="PRO_5045436249" description="Tetratricopeptide repeat-containing protein" evidence="2">
    <location>
        <begin position="25"/>
        <end position="1179"/>
    </location>
</feature>
<keyword evidence="4" id="KW-1185">Reference proteome</keyword>
<evidence type="ECO:0000256" key="2">
    <source>
        <dbReference type="SAM" id="SignalP"/>
    </source>
</evidence>
<dbReference type="PANTHER" id="PTHR36842:SF1">
    <property type="entry name" value="PROTEIN TOLB"/>
    <property type="match status" value="1"/>
</dbReference>
<dbReference type="PROSITE" id="PS50005">
    <property type="entry name" value="TPR"/>
    <property type="match status" value="1"/>
</dbReference>
<feature type="signal peptide" evidence="2">
    <location>
        <begin position="1"/>
        <end position="24"/>
    </location>
</feature>
<accession>A0ABQ6A506</accession>
<organism evidence="3 4">
    <name type="scientific">Marinospirillum insulare</name>
    <dbReference type="NCBI Taxonomy" id="217169"/>
    <lineage>
        <taxon>Bacteria</taxon>
        <taxon>Pseudomonadati</taxon>
        <taxon>Pseudomonadota</taxon>
        <taxon>Gammaproteobacteria</taxon>
        <taxon>Oceanospirillales</taxon>
        <taxon>Oceanospirillaceae</taxon>
        <taxon>Marinospirillum</taxon>
    </lineage>
</organism>
<sequence>MLNIRPKFLPWLVLASLFSSHLIAEEVNWRINRVLPLEKVTVGPTDNYQAVIATNNDFIYYTRHQNLLSSLVKQDLKTGISSYLLANDYDSKDPALSPDASQLAVTLFRYDALGDVCLLPLNEAKAKQSVNCLTKSNSREWQPFWVNNQQLGYLRKSLNQATTELVLHSLATNRQQVITQGQLSAPAASSDGQWLVYNREPTAKQEGGLFLYKLAEKKEYGPIQLDLPGNSSFATFDSQQAFIYFSHYLNDTNNDQQIDAQDHSVLFRLPLAKALDTSQKHLPEQLTSVAQNCSFPALTQNKVYMTCAFEGSLDTYRMPVTGQVPANWQVEDLHLAHAQASSYEERLLLLNTLRYRFKQTSVTRLESLLSNHLALNEYTAASYYINQLAESYQSQPDLSEFFNYLARLVDLQAKQRLQPQGMLTASYRQDLQTLEQQLNQPKVNPQNKALFTAWINYLANQPQAALRSLIQPQTNNLHPLQVYLQLELANQLLADNPQGLEKLWRRALTINKISSEARLFYAFQWLKQLNSPQLALTAAQQEKSLQQVAASSTDERVKILLLNELDLLKLIAASELDIERSHFTSISKRLAPAKDDAQLKRLSHLRAIQLTGLAEKYNFMELMSRHWLTHTSISDPGFAQTAEYYASINLSRAYGSLEQQEMLTALNSFYALVRQTSDPEAIYQLIYIGLMLDTNLKPRMELLLNQLKAEELIAKDDAVATSTLELLQNPQLPTQRLEELAKELQAYKAKGLNRGAADLLTGSIYHRLLLASQKGYQHNQSYYQQAHYHYMLGFDLAWNNQRTQAALLNNLGQLHLTVRNYGLASEFFLQRLQLPFINPEEQLLTHWQLAQSLFYSNRGLEASKQAEQALILSNTLGEQEQLVALEKAGFYALQAEDFNTAFKHYQALLATEQLSGVNLTKAQFNLAYLHYKLGNNASAYTGFQQVLQALPQLKARAFKPGELPGFSPERLTLQTYGFLAQLATQPEEKLQWLEKRLALLARLKIKDLRLGFDEEGRLSQLIQTQLQAAMLLEALNRPEQLASLMKDNLNNLVAWQKNGGSLIGQPVLHSVYNYLVFASLYPRAFAEEPQLLAEFIQNIDKEWLVEPETPAYNQAQQLKLKLLVSGYRFRLEEQSKDKLQTTLLNLEKSPSWELLATSRPDLHLELEKLAKGVLALAKP</sequence>
<evidence type="ECO:0008006" key="5">
    <source>
        <dbReference type="Google" id="ProtNLM"/>
    </source>
</evidence>
<evidence type="ECO:0000313" key="3">
    <source>
        <dbReference type="EMBL" id="GLR65180.1"/>
    </source>
</evidence>
<protein>
    <recommendedName>
        <fullName evidence="5">Tetratricopeptide repeat-containing protein</fullName>
    </recommendedName>
</protein>
<reference evidence="4" key="1">
    <citation type="journal article" date="2019" name="Int. J. Syst. Evol. Microbiol.">
        <title>The Global Catalogue of Microorganisms (GCM) 10K type strain sequencing project: providing services to taxonomists for standard genome sequencing and annotation.</title>
        <authorList>
            <consortium name="The Broad Institute Genomics Platform"/>
            <consortium name="The Broad Institute Genome Sequencing Center for Infectious Disease"/>
            <person name="Wu L."/>
            <person name="Ma J."/>
        </authorList>
    </citation>
    <scope>NUCLEOTIDE SEQUENCE [LARGE SCALE GENOMIC DNA]</scope>
    <source>
        <strain evidence="4">NBRC 100033</strain>
    </source>
</reference>
<proteinExistence type="predicted"/>
<dbReference type="EMBL" id="BSOR01000078">
    <property type="protein sequence ID" value="GLR65180.1"/>
    <property type="molecule type" value="Genomic_DNA"/>
</dbReference>
<comment type="caution">
    <text evidence="3">The sequence shown here is derived from an EMBL/GenBank/DDBJ whole genome shotgun (WGS) entry which is preliminary data.</text>
</comment>
<dbReference type="Gene3D" id="1.25.40.10">
    <property type="entry name" value="Tetratricopeptide repeat domain"/>
    <property type="match status" value="1"/>
</dbReference>
<dbReference type="Proteomes" id="UP001156682">
    <property type="component" value="Unassembled WGS sequence"/>
</dbReference>
<dbReference type="InterPro" id="IPR011990">
    <property type="entry name" value="TPR-like_helical_dom_sf"/>
</dbReference>
<dbReference type="PANTHER" id="PTHR36842">
    <property type="entry name" value="PROTEIN TOLB HOMOLOG"/>
    <property type="match status" value="1"/>
</dbReference>
<dbReference type="RefSeq" id="WP_027851561.1">
    <property type="nucleotide sequence ID" value="NZ_BSOR01000078.1"/>
</dbReference>
<evidence type="ECO:0000256" key="1">
    <source>
        <dbReference type="PROSITE-ProRule" id="PRU00339"/>
    </source>
</evidence>
<dbReference type="SUPFAM" id="SSF48452">
    <property type="entry name" value="TPR-like"/>
    <property type="match status" value="1"/>
</dbReference>
<keyword evidence="1" id="KW-0802">TPR repeat</keyword>